<comment type="caution">
    <text evidence="1">The sequence shown here is derived from an EMBL/GenBank/DDBJ whole genome shotgun (WGS) entry which is preliminary data.</text>
</comment>
<dbReference type="Proteomes" id="UP001628156">
    <property type="component" value="Unassembled WGS sequence"/>
</dbReference>
<organism evidence="1 2">
    <name type="scientific">Entamoeba nuttalli</name>
    <dbReference type="NCBI Taxonomy" id="412467"/>
    <lineage>
        <taxon>Eukaryota</taxon>
        <taxon>Amoebozoa</taxon>
        <taxon>Evosea</taxon>
        <taxon>Archamoebae</taxon>
        <taxon>Mastigamoebida</taxon>
        <taxon>Entamoebidae</taxon>
        <taxon>Entamoeba</taxon>
    </lineage>
</organism>
<name>A0ABQ0DQ23_9EUKA</name>
<proteinExistence type="predicted"/>
<evidence type="ECO:0000313" key="2">
    <source>
        <dbReference type="Proteomes" id="UP001628156"/>
    </source>
</evidence>
<sequence>MGQEVTKPQMKNVVPIEIIEALKKNKLPEKEFIQKIETPNILMPILFEYFFKRKAFIEERQEKLLIKMERVEKMNKLCLGMAVEAPKKMSGMIELPNKVKQALDSLKLIEKRVSIIQEHTKQIKVTLMFIKKNVLQ</sequence>
<gene>
    <name evidence="1" type="ORF">ENUP19_0229G0018</name>
</gene>
<dbReference type="EMBL" id="BAAFRS010000229">
    <property type="protein sequence ID" value="GAB1224961.1"/>
    <property type="molecule type" value="Genomic_DNA"/>
</dbReference>
<protein>
    <submittedName>
        <fullName evidence="1">Uncharacterized protein</fullName>
    </submittedName>
</protein>
<evidence type="ECO:0000313" key="1">
    <source>
        <dbReference type="EMBL" id="GAB1224961.1"/>
    </source>
</evidence>
<reference evidence="1 2" key="1">
    <citation type="journal article" date="2019" name="PLoS Negl. Trop. Dis.">
        <title>Whole genome sequencing of Entamoeba nuttalli reveals mammalian host-related molecular signatures and a novel octapeptide-repeat surface protein.</title>
        <authorList>
            <person name="Tanaka M."/>
            <person name="Makiuchi T."/>
            <person name="Komiyama T."/>
            <person name="Shiina T."/>
            <person name="Osaki K."/>
            <person name="Tachibana H."/>
        </authorList>
    </citation>
    <scope>NUCLEOTIDE SEQUENCE [LARGE SCALE GENOMIC DNA]</scope>
    <source>
        <strain evidence="1 2">P19-061405</strain>
    </source>
</reference>
<keyword evidence="2" id="KW-1185">Reference proteome</keyword>
<accession>A0ABQ0DQ23</accession>